<keyword evidence="2" id="KW-1185">Reference proteome</keyword>
<comment type="caution">
    <text evidence="1">The sequence shown here is derived from an EMBL/GenBank/DDBJ whole genome shotgun (WGS) entry which is preliminary data.</text>
</comment>
<evidence type="ECO:0000313" key="2">
    <source>
        <dbReference type="Proteomes" id="UP000290261"/>
    </source>
</evidence>
<evidence type="ECO:0000313" key="1">
    <source>
        <dbReference type="EMBL" id="RYC50107.1"/>
    </source>
</evidence>
<sequence>MEVQLSEIFIFKSHGLRYSKESLMVLDINTEFTKRLSEYWGLTYLESNEAEGNLCYAQNQNLRPGYRMVFSKLDILNYLDRQLKPGMYHIESDSVVFSKTMDGLNTD</sequence>
<dbReference type="AlphaFoldDB" id="A0A444VH62"/>
<dbReference type="RefSeq" id="WP_129656225.1">
    <property type="nucleotide sequence ID" value="NZ_ML142917.1"/>
</dbReference>
<organism evidence="1 2">
    <name type="scientific">Flagellimonas olearia</name>
    <dbReference type="NCBI Taxonomy" id="552546"/>
    <lineage>
        <taxon>Bacteria</taxon>
        <taxon>Pseudomonadati</taxon>
        <taxon>Bacteroidota</taxon>
        <taxon>Flavobacteriia</taxon>
        <taxon>Flavobacteriales</taxon>
        <taxon>Flavobacteriaceae</taxon>
        <taxon>Flagellimonas</taxon>
    </lineage>
</organism>
<proteinExistence type="predicted"/>
<dbReference type="EMBL" id="JJMP01000013">
    <property type="protein sequence ID" value="RYC50107.1"/>
    <property type="molecule type" value="Genomic_DNA"/>
</dbReference>
<protein>
    <submittedName>
        <fullName evidence="1">Uncharacterized protein</fullName>
    </submittedName>
</protein>
<accession>A0A444VH62</accession>
<name>A0A444VH62_9FLAO</name>
<dbReference type="Proteomes" id="UP000290261">
    <property type="component" value="Unassembled WGS sequence"/>
</dbReference>
<gene>
    <name evidence="1" type="ORF">DN53_06990</name>
</gene>
<reference evidence="1 2" key="1">
    <citation type="submission" date="2014-04" db="EMBL/GenBank/DDBJ databases">
        <title>Whole genome of Muricauda olearia.</title>
        <authorList>
            <person name="Zhang X.-H."/>
            <person name="Tang K."/>
        </authorList>
    </citation>
    <scope>NUCLEOTIDE SEQUENCE [LARGE SCALE GENOMIC DNA]</scope>
    <source>
        <strain evidence="1 2">Th120</strain>
    </source>
</reference>